<keyword evidence="3" id="KW-1185">Reference proteome</keyword>
<proteinExistence type="predicted"/>
<protein>
    <submittedName>
        <fullName evidence="2">DUF3379 domain-containing protein</fullName>
    </submittedName>
</protein>
<reference evidence="3" key="1">
    <citation type="journal article" date="2019" name="Int. J. Syst. Evol. Microbiol.">
        <title>The Global Catalogue of Microorganisms (GCM) 10K type strain sequencing project: providing services to taxonomists for standard genome sequencing and annotation.</title>
        <authorList>
            <consortium name="The Broad Institute Genomics Platform"/>
            <consortium name="The Broad Institute Genome Sequencing Center for Infectious Disease"/>
            <person name="Wu L."/>
            <person name="Ma J."/>
        </authorList>
    </citation>
    <scope>NUCLEOTIDE SEQUENCE [LARGE SCALE GENOMIC DNA]</scope>
    <source>
        <strain evidence="3">JCM 18720</strain>
    </source>
</reference>
<gene>
    <name evidence="2" type="ORF">GCM10025772_17730</name>
</gene>
<dbReference type="RefSeq" id="WP_345316703.1">
    <property type="nucleotide sequence ID" value="NZ_BAABLF010000010.1"/>
</dbReference>
<feature type="transmembrane region" description="Helical" evidence="1">
    <location>
        <begin position="78"/>
        <end position="96"/>
    </location>
</feature>
<keyword evidence="1" id="KW-0812">Transmembrane</keyword>
<sequence length="232" mass="25968">MDDLEFRRRLYADPNRQDEELRQIAEGDPAQNAFWQELRALDQQLACAIKVPVPADLAERLLLQQQLKVHRSARRQRWQLGLVASVALLALGLFLVSGQRSADLGEHALAHMAHEQDFVAHIDEQITLDALNTKLAALGGTLSDIPGEIYYANYCHFEGVRSLHVVMGSDQGRVTLFVIPSQSQLTLPHQFANDSYLGLGLDKGPLHLALVGTREQQLQPLVERLRSDLKLL</sequence>
<accession>A0ABP9S6T7</accession>
<evidence type="ECO:0000313" key="2">
    <source>
        <dbReference type="EMBL" id="GAA5191280.1"/>
    </source>
</evidence>
<dbReference type="InterPro" id="IPR021806">
    <property type="entry name" value="DUF3379"/>
</dbReference>
<dbReference type="EMBL" id="BAABLF010000010">
    <property type="protein sequence ID" value="GAA5191280.1"/>
    <property type="molecule type" value="Genomic_DNA"/>
</dbReference>
<keyword evidence="1" id="KW-0472">Membrane</keyword>
<dbReference type="Proteomes" id="UP001501600">
    <property type="component" value="Unassembled WGS sequence"/>
</dbReference>
<dbReference type="Pfam" id="PF11859">
    <property type="entry name" value="DUF3379"/>
    <property type="match status" value="1"/>
</dbReference>
<evidence type="ECO:0000256" key="1">
    <source>
        <dbReference type="SAM" id="Phobius"/>
    </source>
</evidence>
<name>A0ABP9S6T7_9GAMM</name>
<keyword evidence="1" id="KW-1133">Transmembrane helix</keyword>
<organism evidence="2 3">
    <name type="scientific">Ferrimonas gelatinilytica</name>
    <dbReference type="NCBI Taxonomy" id="1255257"/>
    <lineage>
        <taxon>Bacteria</taxon>
        <taxon>Pseudomonadati</taxon>
        <taxon>Pseudomonadota</taxon>
        <taxon>Gammaproteobacteria</taxon>
        <taxon>Alteromonadales</taxon>
        <taxon>Ferrimonadaceae</taxon>
        <taxon>Ferrimonas</taxon>
    </lineage>
</organism>
<comment type="caution">
    <text evidence="2">The sequence shown here is derived from an EMBL/GenBank/DDBJ whole genome shotgun (WGS) entry which is preliminary data.</text>
</comment>
<evidence type="ECO:0000313" key="3">
    <source>
        <dbReference type="Proteomes" id="UP001501600"/>
    </source>
</evidence>